<dbReference type="OrthoDB" id="2684236at2759"/>
<dbReference type="PANTHER" id="PTHR34365">
    <property type="entry name" value="ENOLASE (DUF1399)"/>
    <property type="match status" value="1"/>
</dbReference>
<proteinExistence type="predicted"/>
<gene>
    <name evidence="2" type="ORF">BT63DRAFT_426332</name>
</gene>
<name>A0A6A6U5N2_9PEZI</name>
<evidence type="ECO:0000313" key="2">
    <source>
        <dbReference type="EMBL" id="KAF2667462.1"/>
    </source>
</evidence>
<evidence type="ECO:0000313" key="3">
    <source>
        <dbReference type="Proteomes" id="UP000799302"/>
    </source>
</evidence>
<dbReference type="EMBL" id="MU004237">
    <property type="protein sequence ID" value="KAF2667462.1"/>
    <property type="molecule type" value="Genomic_DNA"/>
</dbReference>
<protein>
    <submittedName>
        <fullName evidence="2">Uncharacterized protein</fullName>
    </submittedName>
</protein>
<dbReference type="Proteomes" id="UP000799302">
    <property type="component" value="Unassembled WGS sequence"/>
</dbReference>
<dbReference type="AlphaFoldDB" id="A0A6A6U5N2"/>
<sequence>MENPKDQRNSLNASSEDGERLPSYAEQPPPHELPPDLSARLAQLNLSQTNTGRNGINVTPDQCIAHLKLLEAFHQLREDIGNTDNLFDIQSPPSTEELQQPEKTPIVHGVDLDALAQVRVREKRWAVFVARAVDRFEKWWDTCVPTTIQGAPCAKLTGKTLCEQKGIDRIALMGDAIMQLGGRDHLPPLDVLMVWHSYMLNPRCFLEDCFRYGKMDFYATPMPWPAIDKCIDIVTFEYNASEQAVNNFAAATGLNWNNTEDSAAKALICPKCAANVEIPWTDGSTWHPESKTMTPGIGYADPGFTWICSNCESILTHDYLRVRKFHNDVHMLIRADLPMPGTVLNANGKPETRISYSQSASGGYENRGPSNYLPNLLLKKGLDKILESVLDNPQSTMSDVKTVIEMQIADKSWLFAIRQSRLRMLPPERLSVRKMMSRYWFNSSPFALDLAGAVIRQGSFVEKMHDIDWLHSPALNHTMERLIVKYSRFMKIIKDHPRTTVVPTLDVDLAWHTHQLNAQGYYAFSDKTTRKYIDHDDKIEESALSDAFAWTSKTYAAEYREPYSECTCWYCEAVRETYSSRLDMLFNPSNKEANEKVHAAEMPSDPLKSAHISAHNAVRNAATEATARVKAAELEKAYQKVCAKNRKKGTPEPRRDDFYYAYAWGYPIYMPMYYPYGAGFGYGGGGGGVYTSDPCSVDTGSGAYGNCAYGTCGGMAASGGACGGGVGGCGGGGGAACGGAGGGCGGGSGGGCGGGGGGCGGS</sequence>
<accession>A0A6A6U5N2</accession>
<reference evidence="2" key="1">
    <citation type="journal article" date="2020" name="Stud. Mycol.">
        <title>101 Dothideomycetes genomes: a test case for predicting lifestyles and emergence of pathogens.</title>
        <authorList>
            <person name="Haridas S."/>
            <person name="Albert R."/>
            <person name="Binder M."/>
            <person name="Bloem J."/>
            <person name="Labutti K."/>
            <person name="Salamov A."/>
            <person name="Andreopoulos B."/>
            <person name="Baker S."/>
            <person name="Barry K."/>
            <person name="Bills G."/>
            <person name="Bluhm B."/>
            <person name="Cannon C."/>
            <person name="Castanera R."/>
            <person name="Culley D."/>
            <person name="Daum C."/>
            <person name="Ezra D."/>
            <person name="Gonzalez J."/>
            <person name="Henrissat B."/>
            <person name="Kuo A."/>
            <person name="Liang C."/>
            <person name="Lipzen A."/>
            <person name="Lutzoni F."/>
            <person name="Magnuson J."/>
            <person name="Mondo S."/>
            <person name="Nolan M."/>
            <person name="Ohm R."/>
            <person name="Pangilinan J."/>
            <person name="Park H.-J."/>
            <person name="Ramirez L."/>
            <person name="Alfaro M."/>
            <person name="Sun H."/>
            <person name="Tritt A."/>
            <person name="Yoshinaga Y."/>
            <person name="Zwiers L.-H."/>
            <person name="Turgeon B."/>
            <person name="Goodwin S."/>
            <person name="Spatafora J."/>
            <person name="Crous P."/>
            <person name="Grigoriev I."/>
        </authorList>
    </citation>
    <scope>NUCLEOTIDE SEQUENCE</scope>
    <source>
        <strain evidence="2">CBS 115976</strain>
    </source>
</reference>
<keyword evidence="3" id="KW-1185">Reference proteome</keyword>
<dbReference type="Pfam" id="PF07173">
    <property type="entry name" value="GRDP-like"/>
    <property type="match status" value="1"/>
</dbReference>
<evidence type="ECO:0000256" key="1">
    <source>
        <dbReference type="SAM" id="MobiDB-lite"/>
    </source>
</evidence>
<dbReference type="PANTHER" id="PTHR34365:SF7">
    <property type="entry name" value="GLYCINE-RICH DOMAIN-CONTAINING PROTEIN 1"/>
    <property type="match status" value="1"/>
</dbReference>
<organism evidence="2 3">
    <name type="scientific">Microthyrium microscopicum</name>
    <dbReference type="NCBI Taxonomy" id="703497"/>
    <lineage>
        <taxon>Eukaryota</taxon>
        <taxon>Fungi</taxon>
        <taxon>Dikarya</taxon>
        <taxon>Ascomycota</taxon>
        <taxon>Pezizomycotina</taxon>
        <taxon>Dothideomycetes</taxon>
        <taxon>Dothideomycetes incertae sedis</taxon>
        <taxon>Microthyriales</taxon>
        <taxon>Microthyriaceae</taxon>
        <taxon>Microthyrium</taxon>
    </lineage>
</organism>
<dbReference type="InterPro" id="IPR009836">
    <property type="entry name" value="GRDP-like"/>
</dbReference>
<feature type="region of interest" description="Disordered" evidence="1">
    <location>
        <begin position="1"/>
        <end position="36"/>
    </location>
</feature>